<dbReference type="FunCoup" id="A0A423PZE6">
    <property type="interactions" value="92"/>
</dbReference>
<sequence>MPADTGFDRLTDKQHTRACKCWATGLLTTGSLVAALAWAGPVLADTVTVEISGIDNPLRTNARKSLSVAAKHEDTWSGARIQTLYRLAPKEIKQALAPYGYYAPEIDTELTPPTGDADTWQARFTVKKGPATKIRALNIAARGPGDELSALQSAMRDTELATGQRLVQSRYTATKSAMFNAVYNAGYLDAKFSASAIRVDPEEKRAEIDLVLDTGERYYFGPVTFKQDLLADDFVQRFVPFSQGQPYSAQELIDLQLVLNDSDYYSQIEIDAERARAQRKLSENAWFYDLIYPPSDPLESIGQLRIPVTVTAQPSKGQSYKFSAGYGTDTGPRVGAGVTFRHLNRQGHQFRLDTRVSQIQRSLQAAYDIPIENVAKDKLSFTGTINNEQFGDITSTYYGVGVVRDTGWQLGRKRAYLRFQQEFYDLGDGNRNSILLYPGYNITLQKADDLLFTRKGVSASADVHGAAEALASSTNMISAELNGAAVLPITDSTRLVTRGRLGAIGTDNFEDVPPSQRFFAGGAQSVRGYSYQSISPTNDDNEDIGGRYVATFNIEGDWFFYKKFGVATFFDAGDVVNSVSDYALKKGVGVGFRYGSPVGMVRLDVAHPLDDAGGDFAIHFSLGPDL</sequence>
<evidence type="ECO:0000256" key="9">
    <source>
        <dbReference type="ARBA" id="ARBA00033063"/>
    </source>
</evidence>
<proteinExistence type="inferred from homology"/>
<dbReference type="Gene3D" id="2.40.160.50">
    <property type="entry name" value="membrane protein fhac: a member of the omp85/tpsb transporter family"/>
    <property type="match status" value="1"/>
</dbReference>
<dbReference type="RefSeq" id="WP_123657300.1">
    <property type="nucleotide sequence ID" value="NZ_AYKG01000008.1"/>
</dbReference>
<keyword evidence="6" id="KW-0732">Signal</keyword>
<accession>A0A423PZE6</accession>
<dbReference type="InterPro" id="IPR035243">
    <property type="entry name" value="TamA_POTRA_Dom_1"/>
</dbReference>
<dbReference type="AlphaFoldDB" id="A0A423PZE6"/>
<dbReference type="PANTHER" id="PTHR12815:SF47">
    <property type="entry name" value="TRANSLOCATION AND ASSEMBLY MODULE SUBUNIT TAMA"/>
    <property type="match status" value="1"/>
</dbReference>
<evidence type="ECO:0000256" key="3">
    <source>
        <dbReference type="ARBA" id="ARBA00015419"/>
    </source>
</evidence>
<keyword evidence="5" id="KW-0812">Transmembrane</keyword>
<keyword evidence="14" id="KW-1185">Reference proteome</keyword>
<evidence type="ECO:0000256" key="10">
    <source>
        <dbReference type="ARBA" id="ARBA00093548"/>
    </source>
</evidence>
<comment type="subunit">
    <text evidence="10">Interacts with TamB to form the translocation and assembly module (TAM).</text>
</comment>
<comment type="subcellular location">
    <subcellularLocation>
        <location evidence="1">Cell outer membrane</location>
    </subcellularLocation>
</comment>
<gene>
    <name evidence="13" type="ORF">SAJA_03740</name>
</gene>
<organism evidence="13 14">
    <name type="scientific">Salinisphaera japonica YTM-1</name>
    <dbReference type="NCBI Taxonomy" id="1209778"/>
    <lineage>
        <taxon>Bacteria</taxon>
        <taxon>Pseudomonadati</taxon>
        <taxon>Pseudomonadota</taxon>
        <taxon>Gammaproteobacteria</taxon>
        <taxon>Salinisphaerales</taxon>
        <taxon>Salinisphaeraceae</taxon>
        <taxon>Salinisphaera</taxon>
    </lineage>
</organism>
<feature type="domain" description="TamA POTRA" evidence="12">
    <location>
        <begin position="49"/>
        <end position="127"/>
    </location>
</feature>
<evidence type="ECO:0000256" key="2">
    <source>
        <dbReference type="ARBA" id="ARBA00010248"/>
    </source>
</evidence>
<evidence type="ECO:0000259" key="11">
    <source>
        <dbReference type="Pfam" id="PF01103"/>
    </source>
</evidence>
<dbReference type="OrthoDB" id="9769707at2"/>
<evidence type="ECO:0000256" key="4">
    <source>
        <dbReference type="ARBA" id="ARBA00022452"/>
    </source>
</evidence>
<evidence type="ECO:0000256" key="1">
    <source>
        <dbReference type="ARBA" id="ARBA00004442"/>
    </source>
</evidence>
<keyword evidence="7" id="KW-0472">Membrane</keyword>
<dbReference type="Gene3D" id="3.10.20.310">
    <property type="entry name" value="membrane protein fhac"/>
    <property type="match status" value="3"/>
</dbReference>
<dbReference type="PANTHER" id="PTHR12815">
    <property type="entry name" value="SORTING AND ASSEMBLY MACHINERY SAMM50 PROTEIN FAMILY MEMBER"/>
    <property type="match status" value="1"/>
</dbReference>
<dbReference type="InParanoid" id="A0A423PZE6"/>
<dbReference type="Proteomes" id="UP000285310">
    <property type="component" value="Unassembled WGS sequence"/>
</dbReference>
<name>A0A423PZE6_9GAMM</name>
<evidence type="ECO:0000313" key="14">
    <source>
        <dbReference type="Proteomes" id="UP000285310"/>
    </source>
</evidence>
<dbReference type="EMBL" id="AYKG01000008">
    <property type="protein sequence ID" value="ROO30979.1"/>
    <property type="molecule type" value="Genomic_DNA"/>
</dbReference>
<feature type="domain" description="Bacterial surface antigen (D15)" evidence="11">
    <location>
        <begin position="316"/>
        <end position="623"/>
    </location>
</feature>
<evidence type="ECO:0000256" key="5">
    <source>
        <dbReference type="ARBA" id="ARBA00022692"/>
    </source>
</evidence>
<dbReference type="Pfam" id="PF17243">
    <property type="entry name" value="POTRA_TamA_1"/>
    <property type="match status" value="1"/>
</dbReference>
<reference evidence="13 14" key="1">
    <citation type="submission" date="2013-10" db="EMBL/GenBank/DDBJ databases">
        <title>Salinisphaera japonica YTM-1 Genome Sequencing.</title>
        <authorList>
            <person name="Lai Q."/>
            <person name="Li C."/>
            <person name="Shao Z."/>
        </authorList>
    </citation>
    <scope>NUCLEOTIDE SEQUENCE [LARGE SCALE GENOMIC DNA]</scope>
    <source>
        <strain evidence="13 14">YTM-1</strain>
    </source>
</reference>
<keyword evidence="8" id="KW-0998">Cell outer membrane</keyword>
<dbReference type="Pfam" id="PF01103">
    <property type="entry name" value="Omp85"/>
    <property type="match status" value="1"/>
</dbReference>
<protein>
    <recommendedName>
        <fullName evidence="3">Translocation and assembly module subunit TamA</fullName>
    </recommendedName>
    <alternativeName>
        <fullName evidence="9">Autotransporter assembly factor TamA</fullName>
    </alternativeName>
</protein>
<dbReference type="InterPro" id="IPR000184">
    <property type="entry name" value="Bac_surfAg_D15"/>
</dbReference>
<dbReference type="InterPro" id="IPR039910">
    <property type="entry name" value="D15-like"/>
</dbReference>
<dbReference type="GO" id="GO:0009279">
    <property type="term" value="C:cell outer membrane"/>
    <property type="evidence" value="ECO:0007669"/>
    <property type="project" value="UniProtKB-SubCell"/>
</dbReference>
<comment type="similarity">
    <text evidence="2">Belongs to the TamA family.</text>
</comment>
<comment type="caution">
    <text evidence="13">The sequence shown here is derived from an EMBL/GenBank/DDBJ whole genome shotgun (WGS) entry which is preliminary data.</text>
</comment>
<evidence type="ECO:0000259" key="12">
    <source>
        <dbReference type="Pfam" id="PF17243"/>
    </source>
</evidence>
<keyword evidence="4" id="KW-1134">Transmembrane beta strand</keyword>
<evidence type="ECO:0000313" key="13">
    <source>
        <dbReference type="EMBL" id="ROO30979.1"/>
    </source>
</evidence>
<evidence type="ECO:0000256" key="8">
    <source>
        <dbReference type="ARBA" id="ARBA00023237"/>
    </source>
</evidence>
<evidence type="ECO:0000256" key="6">
    <source>
        <dbReference type="ARBA" id="ARBA00022729"/>
    </source>
</evidence>
<evidence type="ECO:0000256" key="7">
    <source>
        <dbReference type="ARBA" id="ARBA00023136"/>
    </source>
</evidence>